<dbReference type="SUPFAM" id="SSF54909">
    <property type="entry name" value="Dimeric alpha+beta barrel"/>
    <property type="match status" value="2"/>
</dbReference>
<dbReference type="Proteomes" id="UP000199153">
    <property type="component" value="Unassembled WGS sequence"/>
</dbReference>
<evidence type="ECO:0000313" key="2">
    <source>
        <dbReference type="EMBL" id="SFN63823.1"/>
    </source>
</evidence>
<dbReference type="InterPro" id="IPR011008">
    <property type="entry name" value="Dimeric_a/b-barrel"/>
</dbReference>
<dbReference type="STRING" id="287099.SAMN05660413_01952"/>
<sequence length="247" mass="29086">MILRLILIANFFFFTSSYSQSEVFELRVYDMQFGTSTDVLHDFFEDALIPALNRQGIENVGAFEESGEALPKKIYLLIPYKNMQAYLDVADRLEDDDQFKSAAEAYRNTPPDKIPFERYESRFIRSSWGFPNLVKPADDLDQFELRIYESYNEDALRRKLKMFNEDEFEIFEDAGLRTVFFGKNISGDQMPSLTYMLAFKNREKHQEAWAKFGQHPDWQRISNLKEYTNTVSNITRVFLKSLPYSQL</sequence>
<name>A0A1I5AN01_9FLAO</name>
<dbReference type="EMBL" id="FOVL01000011">
    <property type="protein sequence ID" value="SFN63823.1"/>
    <property type="molecule type" value="Genomic_DNA"/>
</dbReference>
<gene>
    <name evidence="2" type="ORF">SAMN05660413_01952</name>
</gene>
<organism evidence="2 3">
    <name type="scientific">Salegentibacter flavus</name>
    <dbReference type="NCBI Taxonomy" id="287099"/>
    <lineage>
        <taxon>Bacteria</taxon>
        <taxon>Pseudomonadati</taxon>
        <taxon>Bacteroidota</taxon>
        <taxon>Flavobacteriia</taxon>
        <taxon>Flavobacteriales</taxon>
        <taxon>Flavobacteriaceae</taxon>
        <taxon>Salegentibacter</taxon>
    </lineage>
</organism>
<evidence type="ECO:0000313" key="3">
    <source>
        <dbReference type="Proteomes" id="UP000199153"/>
    </source>
</evidence>
<proteinExistence type="predicted"/>
<dbReference type="InterPro" id="IPR012577">
    <property type="entry name" value="NIPSNAP"/>
</dbReference>
<dbReference type="RefSeq" id="WP_093408935.1">
    <property type="nucleotide sequence ID" value="NZ_FOVL01000011.1"/>
</dbReference>
<dbReference type="OrthoDB" id="192769at2"/>
<accession>A0A1I5AN01</accession>
<dbReference type="Gene3D" id="3.30.70.100">
    <property type="match status" value="2"/>
</dbReference>
<feature type="domain" description="NIPSNAP" evidence="1">
    <location>
        <begin position="24"/>
        <end position="104"/>
    </location>
</feature>
<keyword evidence="3" id="KW-1185">Reference proteome</keyword>
<feature type="domain" description="NIPSNAP" evidence="1">
    <location>
        <begin position="143"/>
        <end position="246"/>
    </location>
</feature>
<dbReference type="Pfam" id="PF07978">
    <property type="entry name" value="NIPSNAP"/>
    <property type="match status" value="2"/>
</dbReference>
<protein>
    <submittedName>
        <fullName evidence="2">NIPSNAP protein</fullName>
    </submittedName>
</protein>
<reference evidence="2 3" key="1">
    <citation type="submission" date="2016-10" db="EMBL/GenBank/DDBJ databases">
        <authorList>
            <person name="de Groot N.N."/>
        </authorList>
    </citation>
    <scope>NUCLEOTIDE SEQUENCE [LARGE SCALE GENOMIC DNA]</scope>
    <source>
        <strain evidence="2 3">DSM 17794</strain>
    </source>
</reference>
<dbReference type="AlphaFoldDB" id="A0A1I5AN01"/>
<evidence type="ECO:0000259" key="1">
    <source>
        <dbReference type="Pfam" id="PF07978"/>
    </source>
</evidence>